<keyword evidence="5" id="KW-1185">Reference proteome</keyword>
<evidence type="ECO:0000256" key="1">
    <source>
        <dbReference type="ARBA" id="ARBA00022741"/>
    </source>
</evidence>
<dbReference type="InterPro" id="IPR027417">
    <property type="entry name" value="P-loop_NTPase"/>
</dbReference>
<dbReference type="GO" id="GO:0005524">
    <property type="term" value="F:ATP binding"/>
    <property type="evidence" value="ECO:0007669"/>
    <property type="project" value="UniProtKB-KW"/>
</dbReference>
<feature type="domain" description="ABC transporter" evidence="3">
    <location>
        <begin position="16"/>
        <end position="250"/>
    </location>
</feature>
<keyword evidence="2 4" id="KW-0067">ATP-binding</keyword>
<dbReference type="Gene3D" id="3.40.50.300">
    <property type="entry name" value="P-loop containing nucleotide triphosphate hydrolases"/>
    <property type="match status" value="1"/>
</dbReference>
<gene>
    <name evidence="4" type="ORF">GCM10022223_53860</name>
</gene>
<dbReference type="SMART" id="SM00382">
    <property type="entry name" value="AAA"/>
    <property type="match status" value="1"/>
</dbReference>
<dbReference type="InterPro" id="IPR003439">
    <property type="entry name" value="ABC_transporter-like_ATP-bd"/>
</dbReference>
<dbReference type="Pfam" id="PF00005">
    <property type="entry name" value="ABC_tran"/>
    <property type="match status" value="1"/>
</dbReference>
<dbReference type="RefSeq" id="WP_231484385.1">
    <property type="nucleotide sequence ID" value="NZ_BAAAZO010000010.1"/>
</dbReference>
<evidence type="ECO:0000313" key="5">
    <source>
        <dbReference type="Proteomes" id="UP001501074"/>
    </source>
</evidence>
<sequence length="286" mass="29995">MTGETTNVTGRTAGLSNLVRIYRAVSGEVHALRGVDVDFPSGGITVIAGPSGGGKSTLLSILALRDRASAGTVTLLGADVTQAPQSVLKSLRRNSIAWVPQRPAHGLFPHLTVIENLLQAACIRGRTDGLEPTQTLELLGLTHRADATPGRLSGGEQQRLAVAAALTHAPALVVADEPTAELDDDNAERVLAALATVAAAGSTCVLSSHDPRALRRVPRVLHLRHGVLSAERSGSELPETRRTEAVIDSAGRLQLSPEALNLFPGRRARMELIDGKVVLEAPESSS</sequence>
<dbReference type="PROSITE" id="PS50893">
    <property type="entry name" value="ABC_TRANSPORTER_2"/>
    <property type="match status" value="1"/>
</dbReference>
<evidence type="ECO:0000313" key="4">
    <source>
        <dbReference type="EMBL" id="GAA3629493.1"/>
    </source>
</evidence>
<dbReference type="InterPro" id="IPR015854">
    <property type="entry name" value="ABC_transpr_LolD-like"/>
</dbReference>
<protein>
    <submittedName>
        <fullName evidence="4">ABC transporter ATP-binding protein</fullName>
    </submittedName>
</protein>
<name>A0ABP7ACE0_9ACTN</name>
<dbReference type="PANTHER" id="PTHR24220">
    <property type="entry name" value="IMPORT ATP-BINDING PROTEIN"/>
    <property type="match status" value="1"/>
</dbReference>
<dbReference type="PROSITE" id="PS00211">
    <property type="entry name" value="ABC_TRANSPORTER_1"/>
    <property type="match status" value="1"/>
</dbReference>
<comment type="caution">
    <text evidence="4">The sequence shown here is derived from an EMBL/GenBank/DDBJ whole genome shotgun (WGS) entry which is preliminary data.</text>
</comment>
<dbReference type="InterPro" id="IPR003593">
    <property type="entry name" value="AAA+_ATPase"/>
</dbReference>
<keyword evidence="1" id="KW-0547">Nucleotide-binding</keyword>
<organism evidence="4 5">
    <name type="scientific">Kineosporia mesophila</name>
    <dbReference type="NCBI Taxonomy" id="566012"/>
    <lineage>
        <taxon>Bacteria</taxon>
        <taxon>Bacillati</taxon>
        <taxon>Actinomycetota</taxon>
        <taxon>Actinomycetes</taxon>
        <taxon>Kineosporiales</taxon>
        <taxon>Kineosporiaceae</taxon>
        <taxon>Kineosporia</taxon>
    </lineage>
</organism>
<accession>A0ABP7ACE0</accession>
<dbReference type="EMBL" id="BAAAZO010000010">
    <property type="protein sequence ID" value="GAA3629493.1"/>
    <property type="molecule type" value="Genomic_DNA"/>
</dbReference>
<dbReference type="PANTHER" id="PTHR24220:SF86">
    <property type="entry name" value="ABC TRANSPORTER ABCH.1"/>
    <property type="match status" value="1"/>
</dbReference>
<dbReference type="SUPFAM" id="SSF52540">
    <property type="entry name" value="P-loop containing nucleoside triphosphate hydrolases"/>
    <property type="match status" value="1"/>
</dbReference>
<dbReference type="Proteomes" id="UP001501074">
    <property type="component" value="Unassembled WGS sequence"/>
</dbReference>
<evidence type="ECO:0000256" key="2">
    <source>
        <dbReference type="ARBA" id="ARBA00022840"/>
    </source>
</evidence>
<proteinExistence type="predicted"/>
<evidence type="ECO:0000259" key="3">
    <source>
        <dbReference type="PROSITE" id="PS50893"/>
    </source>
</evidence>
<dbReference type="InterPro" id="IPR017871">
    <property type="entry name" value="ABC_transporter-like_CS"/>
</dbReference>
<reference evidence="5" key="1">
    <citation type="journal article" date="2019" name="Int. J. Syst. Evol. Microbiol.">
        <title>The Global Catalogue of Microorganisms (GCM) 10K type strain sequencing project: providing services to taxonomists for standard genome sequencing and annotation.</title>
        <authorList>
            <consortium name="The Broad Institute Genomics Platform"/>
            <consortium name="The Broad Institute Genome Sequencing Center for Infectious Disease"/>
            <person name="Wu L."/>
            <person name="Ma J."/>
        </authorList>
    </citation>
    <scope>NUCLEOTIDE SEQUENCE [LARGE SCALE GENOMIC DNA]</scope>
    <source>
        <strain evidence="5">JCM 16902</strain>
    </source>
</reference>